<dbReference type="Gene3D" id="3.40.190.10">
    <property type="entry name" value="Periplasmic binding protein-like II"/>
    <property type="match status" value="1"/>
</dbReference>
<dbReference type="Proteomes" id="UP000182719">
    <property type="component" value="Unassembled WGS sequence"/>
</dbReference>
<evidence type="ECO:0000313" key="2">
    <source>
        <dbReference type="Proteomes" id="UP000182719"/>
    </source>
</evidence>
<protein>
    <submittedName>
        <fullName evidence="1">Carbohydrate ABC transporter substrate-binding protein, CUT1 family</fullName>
    </submittedName>
</protein>
<dbReference type="RefSeq" id="WP_075009161.1">
    <property type="nucleotide sequence ID" value="NZ_FOAP01000015.1"/>
</dbReference>
<name>A0A1H7XRI8_STIAU</name>
<keyword evidence="2" id="KW-1185">Reference proteome</keyword>
<dbReference type="Pfam" id="PF13416">
    <property type="entry name" value="SBP_bac_8"/>
    <property type="match status" value="1"/>
</dbReference>
<dbReference type="SUPFAM" id="SSF53850">
    <property type="entry name" value="Periplasmic binding protein-like II"/>
    <property type="match status" value="1"/>
</dbReference>
<dbReference type="InterPro" id="IPR006059">
    <property type="entry name" value="SBP"/>
</dbReference>
<proteinExistence type="predicted"/>
<gene>
    <name evidence="1" type="ORF">SAMN05444354_115146</name>
</gene>
<dbReference type="OrthoDB" id="5508161at2"/>
<dbReference type="EMBL" id="FOAP01000015">
    <property type="protein sequence ID" value="SEM36572.1"/>
    <property type="molecule type" value="Genomic_DNA"/>
</dbReference>
<accession>A0A1H7XRI8</accession>
<reference evidence="2" key="1">
    <citation type="submission" date="2016-10" db="EMBL/GenBank/DDBJ databases">
        <authorList>
            <person name="Varghese N."/>
            <person name="Submissions S."/>
        </authorList>
    </citation>
    <scope>NUCLEOTIDE SEQUENCE [LARGE SCALE GENOMIC DNA]</scope>
    <source>
        <strain evidence="2">DSM 17044</strain>
    </source>
</reference>
<sequence length="416" mass="45373">MPTPKWMLLISAVTCPLMGCGDSEPEPTPGPRTQLRVPLYSYIPDAAGDQFRALGARLEREFEQLHPDVDLVINPTCFKDDLYEPAELARSLRGEGDCPYDVVETDTSLLGEIVETGAVRPWPALPQGPQWHPASLEASTYQGQLYGVPHWLCAHYLLSRSEAVSSAPAVDALVQALDGLRTPAMNLTGNWLGSWNLPALYFDAWTDSYGAENVQSAVSTQYDPDVLAGMRALVQGCETANGNPCIDGTYDASENFDLPTHLFADGQADALLGYSERLHTVLKRRPEEATAGTLRISLAPLGQGNQPIVFTDSFFLGKNCTGACEQAALRFTEYMSQASTYSWLLMSEDAPATGRVPRYLMPAALEVYDTPALKADPFYPSIGAATREAGAFPNRGLYPIRKQMRDDLQRTLAGEG</sequence>
<dbReference type="AlphaFoldDB" id="A0A1H7XRI8"/>
<evidence type="ECO:0000313" key="1">
    <source>
        <dbReference type="EMBL" id="SEM36572.1"/>
    </source>
</evidence>
<organism evidence="1 2">
    <name type="scientific">Stigmatella aurantiaca</name>
    <dbReference type="NCBI Taxonomy" id="41"/>
    <lineage>
        <taxon>Bacteria</taxon>
        <taxon>Pseudomonadati</taxon>
        <taxon>Myxococcota</taxon>
        <taxon>Myxococcia</taxon>
        <taxon>Myxococcales</taxon>
        <taxon>Cystobacterineae</taxon>
        <taxon>Archangiaceae</taxon>
        <taxon>Stigmatella</taxon>
    </lineage>
</organism>